<dbReference type="EC" id="2.7.11.1" evidence="1"/>
<feature type="compositionally biased region" description="Low complexity" evidence="11">
    <location>
        <begin position="715"/>
        <end position="728"/>
    </location>
</feature>
<dbReference type="FunFam" id="3.10.110.10:FF:000050">
    <property type="entry name" value="eIF-2-alpha kinase GCN2"/>
    <property type="match status" value="1"/>
</dbReference>
<feature type="region of interest" description="Disordered" evidence="11">
    <location>
        <begin position="701"/>
        <end position="728"/>
    </location>
</feature>
<evidence type="ECO:0000259" key="13">
    <source>
        <dbReference type="PROSITE" id="PS50908"/>
    </source>
</evidence>
<dbReference type="Gene3D" id="3.10.110.10">
    <property type="entry name" value="Ubiquitin Conjugating Enzyme"/>
    <property type="match status" value="1"/>
</dbReference>
<dbReference type="SUPFAM" id="SSF54495">
    <property type="entry name" value="UBC-like"/>
    <property type="match status" value="1"/>
</dbReference>
<comment type="caution">
    <text evidence="14">The sequence shown here is derived from an EMBL/GenBank/DDBJ whole genome shotgun (WGS) entry which is preliminary data.</text>
</comment>
<dbReference type="InterPro" id="IPR011009">
    <property type="entry name" value="Kinase-like_dom_sf"/>
</dbReference>
<dbReference type="Gene3D" id="1.10.510.10">
    <property type="entry name" value="Transferase(Phosphotransferase) domain 1"/>
    <property type="match status" value="2"/>
</dbReference>
<dbReference type="InterPro" id="IPR041715">
    <property type="entry name" value="HisRS-like_core"/>
</dbReference>
<dbReference type="InterPro" id="IPR017441">
    <property type="entry name" value="Protein_kinase_ATP_BS"/>
</dbReference>
<dbReference type="OrthoDB" id="6778822at2759"/>
<evidence type="ECO:0000256" key="7">
    <source>
        <dbReference type="ARBA" id="ARBA00037982"/>
    </source>
</evidence>
<dbReference type="Proteomes" id="UP000663879">
    <property type="component" value="Unassembled WGS sequence"/>
</dbReference>
<dbReference type="GO" id="GO:0004674">
    <property type="term" value="F:protein serine/threonine kinase activity"/>
    <property type="evidence" value="ECO:0007669"/>
    <property type="project" value="UniProtKB-KW"/>
</dbReference>
<dbReference type="Gene3D" id="3.30.200.20">
    <property type="entry name" value="Phosphorylase Kinase, domain 1"/>
    <property type="match status" value="1"/>
</dbReference>
<evidence type="ECO:0000256" key="4">
    <source>
        <dbReference type="ARBA" id="ARBA00022741"/>
    </source>
</evidence>
<dbReference type="InterPro" id="IPR016135">
    <property type="entry name" value="UBQ-conjugating_enzyme/RWD"/>
</dbReference>
<feature type="compositionally biased region" description="Basic and acidic residues" evidence="11">
    <location>
        <begin position="782"/>
        <end position="793"/>
    </location>
</feature>
<proteinExistence type="inferred from homology"/>
<dbReference type="PANTHER" id="PTHR11042:SF136">
    <property type="entry name" value="EIF-2-ALPHA KINASE GCN2"/>
    <property type="match status" value="1"/>
</dbReference>
<feature type="domain" description="Protein kinase" evidence="12">
    <location>
        <begin position="279"/>
        <end position="534"/>
    </location>
</feature>
<dbReference type="PROSITE" id="PS50908">
    <property type="entry name" value="RWD"/>
    <property type="match status" value="1"/>
</dbReference>
<dbReference type="SUPFAM" id="SSF55681">
    <property type="entry name" value="Class II aaRS and biotin synthetases"/>
    <property type="match status" value="1"/>
</dbReference>
<dbReference type="Pfam" id="PF13393">
    <property type="entry name" value="tRNA-synt_His"/>
    <property type="match status" value="1"/>
</dbReference>
<evidence type="ECO:0000256" key="10">
    <source>
        <dbReference type="PROSITE-ProRule" id="PRU10141"/>
    </source>
</evidence>
<dbReference type="GO" id="GO:0009893">
    <property type="term" value="P:positive regulation of metabolic process"/>
    <property type="evidence" value="ECO:0007669"/>
    <property type="project" value="UniProtKB-ARBA"/>
</dbReference>
<dbReference type="InterPro" id="IPR000719">
    <property type="entry name" value="Prot_kinase_dom"/>
</dbReference>
<dbReference type="SUPFAM" id="SSF56112">
    <property type="entry name" value="Protein kinase-like (PK-like)"/>
    <property type="match status" value="2"/>
</dbReference>
<dbReference type="InterPro" id="IPR050339">
    <property type="entry name" value="CC_SR_Kinase"/>
</dbReference>
<feature type="domain" description="Protein kinase" evidence="12">
    <location>
        <begin position="559"/>
        <end position="1028"/>
    </location>
</feature>
<dbReference type="Pfam" id="PF05773">
    <property type="entry name" value="RWD"/>
    <property type="match status" value="1"/>
</dbReference>
<keyword evidence="5" id="KW-0418">Kinase</keyword>
<dbReference type="SMART" id="SM00220">
    <property type="entry name" value="S_TKc"/>
    <property type="match status" value="1"/>
</dbReference>
<feature type="region of interest" description="Disordered" evidence="11">
    <location>
        <begin position="764"/>
        <end position="793"/>
    </location>
</feature>
<feature type="binding site" evidence="10">
    <location>
        <position position="588"/>
    </location>
    <ligand>
        <name>ATP</name>
        <dbReference type="ChEBI" id="CHEBI:30616"/>
    </ligand>
</feature>
<dbReference type="Pfam" id="PF00069">
    <property type="entry name" value="Pkinase"/>
    <property type="match status" value="4"/>
</dbReference>
<dbReference type="GO" id="GO:0005737">
    <property type="term" value="C:cytoplasm"/>
    <property type="evidence" value="ECO:0007669"/>
    <property type="project" value="TreeGrafter"/>
</dbReference>
<dbReference type="GO" id="GO:0033554">
    <property type="term" value="P:cellular response to stress"/>
    <property type="evidence" value="ECO:0007669"/>
    <property type="project" value="UniProtKB-ARBA"/>
</dbReference>
<evidence type="ECO:0000313" key="14">
    <source>
        <dbReference type="EMBL" id="CAF0739368.1"/>
    </source>
</evidence>
<evidence type="ECO:0000256" key="9">
    <source>
        <dbReference type="ARBA" id="ARBA00048679"/>
    </source>
</evidence>
<feature type="region of interest" description="Disordered" evidence="11">
    <location>
        <begin position="1557"/>
        <end position="1579"/>
    </location>
</feature>
<keyword evidence="2" id="KW-0723">Serine/threonine-protein kinase</keyword>
<feature type="region of interest" description="Disordered" evidence="11">
    <location>
        <begin position="192"/>
        <end position="220"/>
    </location>
</feature>
<comment type="catalytic activity">
    <reaction evidence="8">
        <text>L-threonyl-[protein] + ATP = O-phospho-L-threonyl-[protein] + ADP + H(+)</text>
        <dbReference type="Rhea" id="RHEA:46608"/>
        <dbReference type="Rhea" id="RHEA-COMP:11060"/>
        <dbReference type="Rhea" id="RHEA-COMP:11605"/>
        <dbReference type="ChEBI" id="CHEBI:15378"/>
        <dbReference type="ChEBI" id="CHEBI:30013"/>
        <dbReference type="ChEBI" id="CHEBI:30616"/>
        <dbReference type="ChEBI" id="CHEBI:61977"/>
        <dbReference type="ChEBI" id="CHEBI:456216"/>
        <dbReference type="EC" id="2.7.11.1"/>
    </reaction>
</comment>
<gene>
    <name evidence="14" type="ORF">OXX778_LOCUS3309</name>
</gene>
<dbReference type="PROSITE" id="PS00108">
    <property type="entry name" value="PROTEIN_KINASE_ST"/>
    <property type="match status" value="1"/>
</dbReference>
<organism evidence="14 15">
    <name type="scientific">Brachionus calyciflorus</name>
    <dbReference type="NCBI Taxonomy" id="104777"/>
    <lineage>
        <taxon>Eukaryota</taxon>
        <taxon>Metazoa</taxon>
        <taxon>Spiralia</taxon>
        <taxon>Gnathifera</taxon>
        <taxon>Rotifera</taxon>
        <taxon>Eurotatoria</taxon>
        <taxon>Monogononta</taxon>
        <taxon>Pseudotrocha</taxon>
        <taxon>Ploima</taxon>
        <taxon>Brachionidae</taxon>
        <taxon>Brachionus</taxon>
    </lineage>
</organism>
<evidence type="ECO:0000256" key="11">
    <source>
        <dbReference type="SAM" id="MobiDB-lite"/>
    </source>
</evidence>
<dbReference type="PANTHER" id="PTHR11042">
    <property type="entry name" value="EUKARYOTIC TRANSLATION INITIATION FACTOR 2-ALPHA KINASE EIF2-ALPHA KINASE -RELATED"/>
    <property type="match status" value="1"/>
</dbReference>
<keyword evidence="6 10" id="KW-0067">ATP-binding</keyword>
<feature type="domain" description="RWD" evidence="13">
    <location>
        <begin position="10"/>
        <end position="133"/>
    </location>
</feature>
<dbReference type="InterPro" id="IPR045864">
    <property type="entry name" value="aa-tRNA-synth_II/BPL/LPL"/>
</dbReference>
<name>A0A813NG58_9BILA</name>
<dbReference type="GO" id="GO:0005634">
    <property type="term" value="C:nucleus"/>
    <property type="evidence" value="ECO:0007669"/>
    <property type="project" value="TreeGrafter"/>
</dbReference>
<protein>
    <recommendedName>
        <fullName evidence="1">non-specific serine/threonine protein kinase</fullName>
        <ecNumber evidence="1">2.7.11.1</ecNumber>
    </recommendedName>
</protein>
<dbReference type="SMART" id="SM00591">
    <property type="entry name" value="RWD"/>
    <property type="match status" value="1"/>
</dbReference>
<feature type="compositionally biased region" description="Basic and acidic residues" evidence="11">
    <location>
        <begin position="192"/>
        <end position="204"/>
    </location>
</feature>
<dbReference type="GO" id="GO:0051246">
    <property type="term" value="P:regulation of protein metabolic process"/>
    <property type="evidence" value="ECO:0007669"/>
    <property type="project" value="UniProtKB-ARBA"/>
</dbReference>
<evidence type="ECO:0000256" key="8">
    <source>
        <dbReference type="ARBA" id="ARBA00047899"/>
    </source>
</evidence>
<evidence type="ECO:0000256" key="6">
    <source>
        <dbReference type="ARBA" id="ARBA00022840"/>
    </source>
</evidence>
<evidence type="ECO:0000256" key="1">
    <source>
        <dbReference type="ARBA" id="ARBA00012513"/>
    </source>
</evidence>
<dbReference type="PROSITE" id="PS00107">
    <property type="entry name" value="PROTEIN_KINASE_ATP"/>
    <property type="match status" value="1"/>
</dbReference>
<evidence type="ECO:0000259" key="12">
    <source>
        <dbReference type="PROSITE" id="PS50011"/>
    </source>
</evidence>
<feature type="region of interest" description="Disordered" evidence="11">
    <location>
        <begin position="655"/>
        <end position="688"/>
    </location>
</feature>
<reference evidence="14" key="1">
    <citation type="submission" date="2021-02" db="EMBL/GenBank/DDBJ databases">
        <authorList>
            <person name="Nowell W R."/>
        </authorList>
    </citation>
    <scope>NUCLEOTIDE SEQUENCE</scope>
    <source>
        <strain evidence="14">Ploen Becks lab</strain>
    </source>
</reference>
<dbReference type="GO" id="GO:0005524">
    <property type="term" value="F:ATP binding"/>
    <property type="evidence" value="ECO:0007669"/>
    <property type="project" value="UniProtKB-UniRule"/>
</dbReference>
<keyword evidence="3" id="KW-0808">Transferase</keyword>
<dbReference type="CDD" id="cd23823">
    <property type="entry name" value="RWD_GCN2"/>
    <property type="match status" value="1"/>
</dbReference>
<accession>A0A813NG58</accession>
<dbReference type="InterPro" id="IPR006575">
    <property type="entry name" value="RWD_dom"/>
</dbReference>
<sequence>MEDLKERQENELIALQSIYSSNFHDLRETQNGNLNKKKSNQINVPYFRITLFPVNSQSHHDLNQVYVQIDLKIKFSPEYPNELPSIVLENEKGLSTDQVRTLHRQLVKKAQELKGGEMIYELSLEIQEFLYKNNKPPTKSFFEQRLENNLLLEKQKLEESCYDINQGKIDHQLIAEIEEARDQKRRMLQLERKKEKELEKRERLSSNNSPSRNRLSKNDFENDIRESSEKIIMSKIVIPKLSCPIPNFQSFTIEFKEPISLNIKCIKLLRYEPENSLWVYRGIDINSNELFDIYEWKISLEKNKLFEKKKLETCFNEMQKIEDEFRNLSRLSNKLLVKYLAYKYFKETDKNQFTAQFCLEYVEGNTVEMFINEKQNYILLESTLRTILKQLLDVLDYLHTNHIVHRELRPCCVHIEKNSTNIKLSDFGIVKRMNNLNELVSNDAANITNSNSKTDIHQLGLLILSLYLGEPIKEYHPQVPTSLPPELKQFVNFCLRQADKTDCKFLKELAFMKKTSESGNKQSSSSLIKRTSSMHYDDDEDGMRSFTDYSTQSRLNTEFDVIGVVGQGAYGEVLKVRNKLDLRYYAIKRIRINPDSKQYNKLITREIKLLSRLNHENIVRYYSTWVERFNEENQEKKLNENEGFFSLEDGLNENNFSFSDEDDDDDDEDEDDATSSEEESDDSGDDSKLIAWSRKETLSAVDSASDFESEESRISESQTSSSPESVGQSKFFKNSKKVSFSLSPRDESDDSVIFAENSSDTLKKLPKKVPLQNKTSKQKARKNSESKHKKKEDTSIKRQYIYIQMEYCGGKTLKDLIDNELYKNDDKVWALFREILQGLNHIHEQGMIHRDLKPGNVLIDTSGHAKIGDFGLATSRFKMQKEHIVTSNNGVFDYAIEDNLATNSLTFSSINNNYDSLQLDSLSLSGAVGTALYVAPELITPTNKNKYIYTQKVDIYSLGIMFYEMCFPFSTNMERIQVLQNLRLKDSVIKSHRPDDKKENQLYLIKLMLNQDPKDRPSAKDLLLNEKVPRKADEVALDELLKYSFQNKQSTNYKKILKAVFDQKSTPVEDCSFDEANCKSPSSIKSLQIREYVHNQLTRIFQKHGGYMLTYPLLTPCTKIFDDYTKAFRLTDASGLVLCLPYSHRIPFARYLARSGITNIKRYQIGKVFTEKLKLDSLHPREHIEASFDIVTSSLSDCLPEIEVLSVMSDVINSFLEMTDENYVLVINHSSLLNAILNYCDIKKENQQKNIYNLLAEYNNKLTKCNNASKDNRVNWFTDRLPHLNLSESTIEKLLNYLLKSGDPQKVLSELRNLTKTESEWSKLAREAINQLKIIQNNIKILDLKMPVILSPSFVLPVISHPFEYSGFIFQLLVRRKNKKNEYDILASGGRYDNLISKFRNTLTTSQCAVGISFDFEKIAFIINEKSRSNFYRSELVVCSIGDNITTSQNNLPQSISTNSLSSLSKTKKPMLKLETPLVSSSSLFLQESINRLKLYKVLMQINKNTNFTTHMLHQKFNTTDEMDEYCKKNSINSYTYINDSSILITSQIFSRNEMTLNSNESKNESPSDNNETSLMPTSLNNESHISFRSLIEKCFKFAEKKIRLGEFLADTNVIINNLSSLPSINSSTSQFPMLSFLTSPVNPSPSGFNFTSSLSQANLSLNTSSNQSYIDFVTSLLSSQNLNGSVNTAFSSSPAVTTNLISNSISSTSLNTQSQLNITVLLRPGANRQPNFNRRRLEAQVVSKLNHVFSIFNSKTRIELIIVEIADIVLQVLANNLHLEQDANNFRTNWSQCMEKLNNIRYKKELTEHKLETILYELRYLKKSKVFILYGYKTDQYKLIVAF</sequence>
<evidence type="ECO:0000256" key="5">
    <source>
        <dbReference type="ARBA" id="ARBA00022777"/>
    </source>
</evidence>
<evidence type="ECO:0000256" key="3">
    <source>
        <dbReference type="ARBA" id="ARBA00022679"/>
    </source>
</evidence>
<comment type="similarity">
    <text evidence="7">Belongs to the protein kinase superfamily. Ser/Thr protein kinase family. GCN2 subfamily.</text>
</comment>
<keyword evidence="4 10" id="KW-0547">Nucleotide-binding</keyword>
<dbReference type="Gene3D" id="3.30.930.10">
    <property type="entry name" value="Bira Bifunctional Protein, Domain 2"/>
    <property type="match status" value="1"/>
</dbReference>
<dbReference type="EMBL" id="CAJNOC010000287">
    <property type="protein sequence ID" value="CAF0739368.1"/>
    <property type="molecule type" value="Genomic_DNA"/>
</dbReference>
<dbReference type="PROSITE" id="PS50011">
    <property type="entry name" value="PROTEIN_KINASE_DOM"/>
    <property type="match status" value="2"/>
</dbReference>
<keyword evidence="15" id="KW-1185">Reference proteome</keyword>
<feature type="compositionally biased region" description="Acidic residues" evidence="11">
    <location>
        <begin position="659"/>
        <end position="684"/>
    </location>
</feature>
<evidence type="ECO:0000256" key="2">
    <source>
        <dbReference type="ARBA" id="ARBA00022527"/>
    </source>
</evidence>
<evidence type="ECO:0000313" key="15">
    <source>
        <dbReference type="Proteomes" id="UP000663879"/>
    </source>
</evidence>
<comment type="catalytic activity">
    <reaction evidence="9">
        <text>L-seryl-[protein] + ATP = O-phospho-L-seryl-[protein] + ADP + H(+)</text>
        <dbReference type="Rhea" id="RHEA:17989"/>
        <dbReference type="Rhea" id="RHEA-COMP:9863"/>
        <dbReference type="Rhea" id="RHEA-COMP:11604"/>
        <dbReference type="ChEBI" id="CHEBI:15378"/>
        <dbReference type="ChEBI" id="CHEBI:29999"/>
        <dbReference type="ChEBI" id="CHEBI:30616"/>
        <dbReference type="ChEBI" id="CHEBI:83421"/>
        <dbReference type="ChEBI" id="CHEBI:456216"/>
        <dbReference type="EC" id="2.7.11.1"/>
    </reaction>
</comment>
<dbReference type="InterPro" id="IPR008271">
    <property type="entry name" value="Ser/Thr_kinase_AS"/>
</dbReference>
<dbReference type="GO" id="GO:0010468">
    <property type="term" value="P:regulation of gene expression"/>
    <property type="evidence" value="ECO:0007669"/>
    <property type="project" value="UniProtKB-ARBA"/>
</dbReference>